<sequence length="74" mass="8388">MLNSDEVLLTTEEALEYLGISRHQLARARQSGKLPSTFIGFVIRQRDADEFKAQYLGPRSRKVRATPLKKGTPE</sequence>
<name>A0ABQ2DIW9_9DEIO</name>
<feature type="domain" description="Helix-turn-helix" evidence="1">
    <location>
        <begin position="8"/>
        <end position="47"/>
    </location>
</feature>
<gene>
    <name evidence="2" type="ORF">GCM10008938_49900</name>
</gene>
<evidence type="ECO:0000313" key="2">
    <source>
        <dbReference type="EMBL" id="GGJ57812.1"/>
    </source>
</evidence>
<dbReference type="InterPro" id="IPR041657">
    <property type="entry name" value="HTH_17"/>
</dbReference>
<dbReference type="RefSeq" id="WP_189008821.1">
    <property type="nucleotide sequence ID" value="NZ_BMOD01000040.1"/>
</dbReference>
<comment type="caution">
    <text evidence="2">The sequence shown here is derived from an EMBL/GenBank/DDBJ whole genome shotgun (WGS) entry which is preliminary data.</text>
</comment>
<dbReference type="Proteomes" id="UP000632222">
    <property type="component" value="Unassembled WGS sequence"/>
</dbReference>
<accession>A0ABQ2DIW9</accession>
<proteinExistence type="predicted"/>
<dbReference type="Pfam" id="PF12728">
    <property type="entry name" value="HTH_17"/>
    <property type="match status" value="1"/>
</dbReference>
<organism evidence="2 3">
    <name type="scientific">Deinococcus roseus</name>
    <dbReference type="NCBI Taxonomy" id="392414"/>
    <lineage>
        <taxon>Bacteria</taxon>
        <taxon>Thermotogati</taxon>
        <taxon>Deinococcota</taxon>
        <taxon>Deinococci</taxon>
        <taxon>Deinococcales</taxon>
        <taxon>Deinococcaceae</taxon>
        <taxon>Deinococcus</taxon>
    </lineage>
</organism>
<evidence type="ECO:0000259" key="1">
    <source>
        <dbReference type="Pfam" id="PF12728"/>
    </source>
</evidence>
<dbReference type="EMBL" id="BMOD01000040">
    <property type="protein sequence ID" value="GGJ57812.1"/>
    <property type="molecule type" value="Genomic_DNA"/>
</dbReference>
<evidence type="ECO:0000313" key="3">
    <source>
        <dbReference type="Proteomes" id="UP000632222"/>
    </source>
</evidence>
<protein>
    <recommendedName>
        <fullName evidence="1">Helix-turn-helix domain-containing protein</fullName>
    </recommendedName>
</protein>
<reference evidence="3" key="1">
    <citation type="journal article" date="2019" name="Int. J. Syst. Evol. Microbiol.">
        <title>The Global Catalogue of Microorganisms (GCM) 10K type strain sequencing project: providing services to taxonomists for standard genome sequencing and annotation.</title>
        <authorList>
            <consortium name="The Broad Institute Genomics Platform"/>
            <consortium name="The Broad Institute Genome Sequencing Center for Infectious Disease"/>
            <person name="Wu L."/>
            <person name="Ma J."/>
        </authorList>
    </citation>
    <scope>NUCLEOTIDE SEQUENCE [LARGE SCALE GENOMIC DNA]</scope>
    <source>
        <strain evidence="3">JCM 14370</strain>
    </source>
</reference>
<keyword evidence="3" id="KW-1185">Reference proteome</keyword>